<dbReference type="InterPro" id="IPR005135">
    <property type="entry name" value="Endo/exonuclease/phosphatase"/>
</dbReference>
<sequence>MRNISRKLQRIQERQRYPRGRGIILVEKSLTSIEQVDYITEGEIEWVKVKTKNNKDITVGTFYMPHRKTKHLEELKRSLDIIHSKNQNSNIILTGDFNCPNINWVQQTASGQDKDIQQELLDIISSNNLTQIHEKPTYEGNLLDLVLVTNPTLVKSSVNVPGNSDIDIIITDFETKVHHQKLKPRKCYIYSRANWDKVNSDLSDLENTIRDQKNKGSTVEQLWDLRNAYSKQ</sequence>
<dbReference type="Gene3D" id="3.60.10.10">
    <property type="entry name" value="Endonuclease/exonuclease/phosphatase"/>
    <property type="match status" value="1"/>
</dbReference>
<dbReference type="GO" id="GO:0061343">
    <property type="term" value="P:cell adhesion involved in heart morphogenesis"/>
    <property type="evidence" value="ECO:0007669"/>
    <property type="project" value="TreeGrafter"/>
</dbReference>
<dbReference type="EMBL" id="VSWD01000011">
    <property type="protein sequence ID" value="KAK3088381.1"/>
    <property type="molecule type" value="Genomic_DNA"/>
</dbReference>
<gene>
    <name evidence="2" type="ORF">FSP39_018443</name>
</gene>
<dbReference type="AlphaFoldDB" id="A0AA88XN55"/>
<evidence type="ECO:0000313" key="2">
    <source>
        <dbReference type="EMBL" id="KAK3088381.1"/>
    </source>
</evidence>
<dbReference type="PANTHER" id="PTHR33395:SF22">
    <property type="entry name" value="REVERSE TRANSCRIPTASE DOMAIN-CONTAINING PROTEIN"/>
    <property type="match status" value="1"/>
</dbReference>
<protein>
    <recommendedName>
        <fullName evidence="1">Endonuclease/exonuclease/phosphatase domain-containing protein</fullName>
    </recommendedName>
</protein>
<feature type="domain" description="Endonuclease/exonuclease/phosphatase" evidence="1">
    <location>
        <begin position="60"/>
        <end position="158"/>
    </location>
</feature>
<comment type="caution">
    <text evidence="2">The sequence shown here is derived from an EMBL/GenBank/DDBJ whole genome shotgun (WGS) entry which is preliminary data.</text>
</comment>
<dbReference type="Pfam" id="PF14529">
    <property type="entry name" value="Exo_endo_phos_2"/>
    <property type="match status" value="1"/>
</dbReference>
<name>A0AA88XN55_PINIB</name>
<reference evidence="2" key="1">
    <citation type="submission" date="2019-08" db="EMBL/GenBank/DDBJ databases">
        <title>The improved chromosome-level genome for the pearl oyster Pinctada fucata martensii using PacBio sequencing and Hi-C.</title>
        <authorList>
            <person name="Zheng Z."/>
        </authorList>
    </citation>
    <scope>NUCLEOTIDE SEQUENCE</scope>
    <source>
        <strain evidence="2">ZZ-2019</strain>
        <tissue evidence="2">Adductor muscle</tissue>
    </source>
</reference>
<keyword evidence="3" id="KW-1185">Reference proteome</keyword>
<accession>A0AA88XN55</accession>
<dbReference type="GO" id="GO:0007508">
    <property type="term" value="P:larval heart development"/>
    <property type="evidence" value="ECO:0007669"/>
    <property type="project" value="TreeGrafter"/>
</dbReference>
<dbReference type="GO" id="GO:0031012">
    <property type="term" value="C:extracellular matrix"/>
    <property type="evidence" value="ECO:0007669"/>
    <property type="project" value="TreeGrafter"/>
</dbReference>
<organism evidence="2 3">
    <name type="scientific">Pinctada imbricata</name>
    <name type="common">Atlantic pearl-oyster</name>
    <name type="synonym">Pinctada martensii</name>
    <dbReference type="NCBI Taxonomy" id="66713"/>
    <lineage>
        <taxon>Eukaryota</taxon>
        <taxon>Metazoa</taxon>
        <taxon>Spiralia</taxon>
        <taxon>Lophotrochozoa</taxon>
        <taxon>Mollusca</taxon>
        <taxon>Bivalvia</taxon>
        <taxon>Autobranchia</taxon>
        <taxon>Pteriomorphia</taxon>
        <taxon>Pterioida</taxon>
        <taxon>Pterioidea</taxon>
        <taxon>Pteriidae</taxon>
        <taxon>Pinctada</taxon>
    </lineage>
</organism>
<dbReference type="Proteomes" id="UP001186944">
    <property type="component" value="Unassembled WGS sequence"/>
</dbReference>
<dbReference type="InterPro" id="IPR036691">
    <property type="entry name" value="Endo/exonu/phosph_ase_sf"/>
</dbReference>
<dbReference type="GO" id="GO:0003824">
    <property type="term" value="F:catalytic activity"/>
    <property type="evidence" value="ECO:0007669"/>
    <property type="project" value="InterPro"/>
</dbReference>
<evidence type="ECO:0000259" key="1">
    <source>
        <dbReference type="Pfam" id="PF14529"/>
    </source>
</evidence>
<evidence type="ECO:0000313" key="3">
    <source>
        <dbReference type="Proteomes" id="UP001186944"/>
    </source>
</evidence>
<dbReference type="PANTHER" id="PTHR33395">
    <property type="entry name" value="TRANSCRIPTASE, PUTATIVE-RELATED-RELATED"/>
    <property type="match status" value="1"/>
</dbReference>
<dbReference type="SUPFAM" id="SSF56219">
    <property type="entry name" value="DNase I-like"/>
    <property type="match status" value="1"/>
</dbReference>
<proteinExistence type="predicted"/>